<dbReference type="InterPro" id="IPR006075">
    <property type="entry name" value="Asn/Gln-tRNA_Trfase_suB/E_cat"/>
</dbReference>
<dbReference type="InterPro" id="IPR018027">
    <property type="entry name" value="Asn/Gln_amidotransferase"/>
</dbReference>
<keyword evidence="7 11" id="KW-0648">Protein biosynthesis</keyword>
<dbReference type="PANTHER" id="PTHR11659">
    <property type="entry name" value="GLUTAMYL-TRNA GLN AMIDOTRANSFERASE SUBUNIT B MITOCHONDRIAL AND PROKARYOTIC PET112-RELATED"/>
    <property type="match status" value="1"/>
</dbReference>
<dbReference type="SMART" id="SM00845">
    <property type="entry name" value="GatB_Yqey"/>
    <property type="match status" value="1"/>
</dbReference>
<comment type="similarity">
    <text evidence="1 11">Belongs to the GatB/GatE family. GatB subfamily.</text>
</comment>
<reference evidence="14" key="1">
    <citation type="journal article" date="2020" name="mSystems">
        <title>Genome- and Community-Level Interaction Insights into Carbon Utilization and Element Cycling Functions of Hydrothermarchaeota in Hydrothermal Sediment.</title>
        <authorList>
            <person name="Zhou Z."/>
            <person name="Liu Y."/>
            <person name="Xu W."/>
            <person name="Pan J."/>
            <person name="Luo Z.H."/>
            <person name="Li M."/>
        </authorList>
    </citation>
    <scope>NUCLEOTIDE SEQUENCE [LARGE SCALE GENOMIC DNA]</scope>
    <source>
        <strain evidence="14">SpSt-637</strain>
        <strain evidence="13">SpSt-667</strain>
    </source>
</reference>
<dbReference type="EMBL" id="DTCK01000010">
    <property type="protein sequence ID" value="HGQ35372.1"/>
    <property type="molecule type" value="Genomic_DNA"/>
</dbReference>
<protein>
    <recommendedName>
        <fullName evidence="3 11">Aspartyl/glutamyl-tRNA(Asn/Gln) amidotransferase subunit B</fullName>
        <shortName evidence="11">Asp/Glu-ADT subunit B</shortName>
        <ecNumber evidence="11">6.3.5.-</ecNumber>
    </recommendedName>
</protein>
<evidence type="ECO:0000256" key="9">
    <source>
        <dbReference type="ARBA" id="ARBA00047380"/>
    </source>
</evidence>
<comment type="caution">
    <text evidence="14">The sequence shown here is derived from an EMBL/GenBank/DDBJ whole genome shotgun (WGS) entry which is preliminary data.</text>
</comment>
<dbReference type="NCBIfam" id="NF004012">
    <property type="entry name" value="PRK05477.1-2"/>
    <property type="match status" value="1"/>
</dbReference>
<evidence type="ECO:0000256" key="1">
    <source>
        <dbReference type="ARBA" id="ARBA00005306"/>
    </source>
</evidence>
<dbReference type="InterPro" id="IPR014746">
    <property type="entry name" value="Gln_synth/guanido_kin_cat_dom"/>
</dbReference>
<evidence type="ECO:0000259" key="12">
    <source>
        <dbReference type="SMART" id="SM00845"/>
    </source>
</evidence>
<dbReference type="NCBIfam" id="TIGR00133">
    <property type="entry name" value="gatB"/>
    <property type="match status" value="1"/>
</dbReference>
<dbReference type="Pfam" id="PF02637">
    <property type="entry name" value="GatB_Yqey"/>
    <property type="match status" value="1"/>
</dbReference>
<comment type="subunit">
    <text evidence="2 11">Heterotrimer of A, B and C subunits.</text>
</comment>
<evidence type="ECO:0000256" key="6">
    <source>
        <dbReference type="ARBA" id="ARBA00022840"/>
    </source>
</evidence>
<dbReference type="GO" id="GO:0016740">
    <property type="term" value="F:transferase activity"/>
    <property type="evidence" value="ECO:0007669"/>
    <property type="project" value="UniProtKB-KW"/>
</dbReference>
<keyword evidence="6 11" id="KW-0067">ATP-binding</keyword>
<comment type="function">
    <text evidence="8 11">Allows the formation of correctly charged Asn-tRNA(Asn) or Gln-tRNA(Gln) through the transamidation of misacylated Asp-tRNA(Asn) or Glu-tRNA(Gln) in organisms which lack either or both of asparaginyl-tRNA or glutaminyl-tRNA synthetases. The reaction takes place in the presence of glutamine and ATP through an activated phospho-Asp-tRNA(Asn) or phospho-Glu-tRNA(Gln).</text>
</comment>
<dbReference type="InterPro" id="IPR017959">
    <property type="entry name" value="Asn/Gln-tRNA_amidoTrfase_suB/E"/>
</dbReference>
<dbReference type="InterPro" id="IPR004413">
    <property type="entry name" value="GatB"/>
</dbReference>
<dbReference type="InterPro" id="IPR042114">
    <property type="entry name" value="GatB_C_1"/>
</dbReference>
<evidence type="ECO:0000313" key="14">
    <source>
        <dbReference type="EMBL" id="HGQ64528.1"/>
    </source>
</evidence>
<dbReference type="HAMAP" id="MF_00121">
    <property type="entry name" value="GatB"/>
    <property type="match status" value="1"/>
</dbReference>
<keyword evidence="14" id="KW-0808">Transferase</keyword>
<dbReference type="NCBIfam" id="NF004014">
    <property type="entry name" value="PRK05477.1-4"/>
    <property type="match status" value="1"/>
</dbReference>
<sequence length="484" mass="55799">MDLIKPEVKIGLEIHVQLTALKTKLFCSTPADYRSREPNTHVCPVCLGLPGTLPVLNRKAVEYAVAVALALNCEMNEKLIFVRKHYFYPDLPKNYQISQYDGVGFTSIAKNGYVRIYIDGRSKIIRIRRINIEEDPGKIQYIGSIETSPYSLIDYNRSGIALLEIVTEPDMESPKEAKAFLEKLIAILEYLNITDTSLEGAFRVDANISIAGGSRVEIKNIGSIKEVEKALTYEIIRQKRIVELGGEVRRDTRHWDSSKGVTIPMRSKEYEEDYRYFPDPDLPPLIVTKEFIELVAKKVPELPDERIERFMKQYKLDEYRASVLVLIKWLADFFEETAKMYNNYKKLADLLITDFLRWIKEFELDPRNLKVQPIHIVKLLQYLDKGVISIKMVKELLPKIIKEGVDVEKMVQEGYTKIDEETLIENIVREVMKENPKAVTDALENPKALNFIVGMVMKKTRGRADPSKTVEIIKKLLEEYKTRS</sequence>
<evidence type="ECO:0000256" key="3">
    <source>
        <dbReference type="ARBA" id="ARBA00016923"/>
    </source>
</evidence>
<dbReference type="EC" id="6.3.5.-" evidence="11"/>
<dbReference type="Gene3D" id="1.10.10.410">
    <property type="match status" value="1"/>
</dbReference>
<dbReference type="AlphaFoldDB" id="A0A7C4NMX2"/>
<dbReference type="InterPro" id="IPR003789">
    <property type="entry name" value="Asn/Gln_tRNA_amidoTrase-B-like"/>
</dbReference>
<evidence type="ECO:0000256" key="4">
    <source>
        <dbReference type="ARBA" id="ARBA00022598"/>
    </source>
</evidence>
<dbReference type="FunFam" id="1.10.10.410:FF:000001">
    <property type="entry name" value="Aspartyl/glutamyl-tRNA(Asn/Gln) amidotransferase subunit B"/>
    <property type="match status" value="1"/>
</dbReference>
<comment type="catalytic activity">
    <reaction evidence="9 11">
        <text>L-aspartyl-tRNA(Asn) + L-glutamine + ATP + H2O = L-asparaginyl-tRNA(Asn) + L-glutamate + ADP + phosphate + 2 H(+)</text>
        <dbReference type="Rhea" id="RHEA:14513"/>
        <dbReference type="Rhea" id="RHEA-COMP:9674"/>
        <dbReference type="Rhea" id="RHEA-COMP:9677"/>
        <dbReference type="ChEBI" id="CHEBI:15377"/>
        <dbReference type="ChEBI" id="CHEBI:15378"/>
        <dbReference type="ChEBI" id="CHEBI:29985"/>
        <dbReference type="ChEBI" id="CHEBI:30616"/>
        <dbReference type="ChEBI" id="CHEBI:43474"/>
        <dbReference type="ChEBI" id="CHEBI:58359"/>
        <dbReference type="ChEBI" id="CHEBI:78515"/>
        <dbReference type="ChEBI" id="CHEBI:78516"/>
        <dbReference type="ChEBI" id="CHEBI:456216"/>
    </reaction>
</comment>
<dbReference type="GO" id="GO:0070681">
    <property type="term" value="P:glutaminyl-tRNAGln biosynthesis via transamidation"/>
    <property type="evidence" value="ECO:0007669"/>
    <property type="project" value="TreeGrafter"/>
</dbReference>
<comment type="catalytic activity">
    <reaction evidence="10 11">
        <text>L-glutamyl-tRNA(Gln) + L-glutamine + ATP + H2O = L-glutaminyl-tRNA(Gln) + L-glutamate + ADP + phosphate + H(+)</text>
        <dbReference type="Rhea" id="RHEA:17521"/>
        <dbReference type="Rhea" id="RHEA-COMP:9681"/>
        <dbReference type="Rhea" id="RHEA-COMP:9684"/>
        <dbReference type="ChEBI" id="CHEBI:15377"/>
        <dbReference type="ChEBI" id="CHEBI:15378"/>
        <dbReference type="ChEBI" id="CHEBI:29985"/>
        <dbReference type="ChEBI" id="CHEBI:30616"/>
        <dbReference type="ChEBI" id="CHEBI:43474"/>
        <dbReference type="ChEBI" id="CHEBI:58359"/>
        <dbReference type="ChEBI" id="CHEBI:78520"/>
        <dbReference type="ChEBI" id="CHEBI:78521"/>
        <dbReference type="ChEBI" id="CHEBI:456216"/>
    </reaction>
</comment>
<evidence type="ECO:0000256" key="8">
    <source>
        <dbReference type="ARBA" id="ARBA00024799"/>
    </source>
</evidence>
<name>A0A7C4NMX2_9CREN</name>
<dbReference type="InterPro" id="IPR023168">
    <property type="entry name" value="GatB_Yqey_C_2"/>
</dbReference>
<dbReference type="PROSITE" id="PS01234">
    <property type="entry name" value="GATB"/>
    <property type="match status" value="1"/>
</dbReference>
<organism evidence="14">
    <name type="scientific">Ignisphaera aggregans</name>
    <dbReference type="NCBI Taxonomy" id="334771"/>
    <lineage>
        <taxon>Archaea</taxon>
        <taxon>Thermoproteota</taxon>
        <taxon>Thermoprotei</taxon>
        <taxon>Desulfurococcales</taxon>
        <taxon>Desulfurococcaceae</taxon>
        <taxon>Ignisphaera</taxon>
    </lineage>
</organism>
<accession>A0A7C4NMX2</accession>
<dbReference type="PANTHER" id="PTHR11659:SF0">
    <property type="entry name" value="GLUTAMYL-TRNA(GLN) AMIDOTRANSFERASE SUBUNIT B, MITOCHONDRIAL"/>
    <property type="match status" value="1"/>
</dbReference>
<evidence type="ECO:0000313" key="13">
    <source>
        <dbReference type="EMBL" id="HGQ35372.1"/>
    </source>
</evidence>
<keyword evidence="5 11" id="KW-0547">Nucleotide-binding</keyword>
<evidence type="ECO:0000256" key="7">
    <source>
        <dbReference type="ARBA" id="ARBA00022917"/>
    </source>
</evidence>
<dbReference type="SUPFAM" id="SSF55931">
    <property type="entry name" value="Glutamine synthetase/guanido kinase"/>
    <property type="match status" value="1"/>
</dbReference>
<dbReference type="Gene3D" id="1.10.150.380">
    <property type="entry name" value="GatB domain, N-terminal subdomain"/>
    <property type="match status" value="1"/>
</dbReference>
<evidence type="ECO:0000256" key="2">
    <source>
        <dbReference type="ARBA" id="ARBA00011123"/>
    </source>
</evidence>
<dbReference type="SUPFAM" id="SSF89095">
    <property type="entry name" value="GatB/YqeY motif"/>
    <property type="match status" value="1"/>
</dbReference>
<gene>
    <name evidence="11 14" type="primary">gatB</name>
    <name evidence="14" type="ORF">ENU08_04715</name>
    <name evidence="13" type="ORF">ENU41_01665</name>
</gene>
<dbReference type="GO" id="GO:0050567">
    <property type="term" value="F:glutaminyl-tRNA synthase (glutamine-hydrolyzing) activity"/>
    <property type="evidence" value="ECO:0007669"/>
    <property type="project" value="UniProtKB-UniRule"/>
</dbReference>
<evidence type="ECO:0000256" key="11">
    <source>
        <dbReference type="HAMAP-Rule" id="MF_00121"/>
    </source>
</evidence>
<feature type="domain" description="Asn/Gln amidotransferase" evidence="12">
    <location>
        <begin position="332"/>
        <end position="477"/>
    </location>
</feature>
<dbReference type="InterPro" id="IPR017958">
    <property type="entry name" value="Gln-tRNA_amidoTrfase_suB_CS"/>
</dbReference>
<keyword evidence="4 11" id="KW-0436">Ligase</keyword>
<dbReference type="GO" id="GO:0006412">
    <property type="term" value="P:translation"/>
    <property type="evidence" value="ECO:0007669"/>
    <property type="project" value="UniProtKB-UniRule"/>
</dbReference>
<proteinExistence type="inferred from homology"/>
<dbReference type="GO" id="GO:0005524">
    <property type="term" value="F:ATP binding"/>
    <property type="evidence" value="ECO:0007669"/>
    <property type="project" value="UniProtKB-KW"/>
</dbReference>
<dbReference type="Pfam" id="PF02934">
    <property type="entry name" value="GatB_N"/>
    <property type="match status" value="1"/>
</dbReference>
<dbReference type="EMBL" id="DTBD01000039">
    <property type="protein sequence ID" value="HGQ64528.1"/>
    <property type="molecule type" value="Genomic_DNA"/>
</dbReference>
<evidence type="ECO:0000256" key="10">
    <source>
        <dbReference type="ARBA" id="ARBA00047913"/>
    </source>
</evidence>
<evidence type="ECO:0000256" key="5">
    <source>
        <dbReference type="ARBA" id="ARBA00022741"/>
    </source>
</evidence>